<dbReference type="KEGG" id="npe:Natpe_3451"/>
<dbReference type="OrthoDB" id="192160at2157"/>
<dbReference type="EMBL" id="AOIE01000102">
    <property type="protein sequence ID" value="ELY71592.1"/>
    <property type="molecule type" value="Genomic_DNA"/>
</dbReference>
<dbReference type="InterPro" id="IPR045864">
    <property type="entry name" value="aa-tRNA-synth_II/BPL/LPL"/>
</dbReference>
<reference evidence="4" key="2">
    <citation type="submission" date="2012-02" db="EMBL/GenBank/DDBJ databases">
        <title>Complete sequence of chromosome of Natrinema pellirubrum DSM 15624.</title>
        <authorList>
            <person name="Lucas S."/>
            <person name="Han J."/>
            <person name="Lapidus A."/>
            <person name="Cheng J.-F."/>
            <person name="Goodwin L."/>
            <person name="Pitluck S."/>
            <person name="Peters L."/>
            <person name="Teshima H."/>
            <person name="Detter J.C."/>
            <person name="Han C."/>
            <person name="Tapia R."/>
            <person name="Land M."/>
            <person name="Hauser L."/>
            <person name="Kyrpides N."/>
            <person name="Ivanova N."/>
            <person name="Pagani I."/>
            <person name="Sproer C."/>
            <person name="Anderson I."/>
            <person name="Woyke T."/>
        </authorList>
    </citation>
    <scope>NUCLEOTIDE SEQUENCE [LARGE SCALE GENOMIC DNA]</scope>
    <source>
        <strain evidence="4">DSM 15624 / JCM 10476 / NCIMB 786</strain>
    </source>
</reference>
<keyword evidence="5" id="KW-1185">Reference proteome</keyword>
<dbReference type="PATRIC" id="fig|797303.5.peg.3321"/>
<dbReference type="Gene3D" id="3.30.930.10">
    <property type="entry name" value="Bira Bifunctional Protein, Domain 2"/>
    <property type="match status" value="1"/>
</dbReference>
<dbReference type="AlphaFoldDB" id="L0JS68"/>
<dbReference type="PROSITE" id="PS51733">
    <property type="entry name" value="BPL_LPL_CATALYTIC"/>
    <property type="match status" value="1"/>
</dbReference>
<proteinExistence type="predicted"/>
<organism evidence="2 4">
    <name type="scientific">Natrinema pellirubrum (strain DSM 15624 / CIP 106293 / JCM 10476 / NCIMB 786 / 157)</name>
    <dbReference type="NCBI Taxonomy" id="797303"/>
    <lineage>
        <taxon>Archaea</taxon>
        <taxon>Methanobacteriati</taxon>
        <taxon>Methanobacteriota</taxon>
        <taxon>Stenosarchaea group</taxon>
        <taxon>Halobacteria</taxon>
        <taxon>Halobacteriales</taxon>
        <taxon>Natrialbaceae</taxon>
        <taxon>Natrinema</taxon>
    </lineage>
</organism>
<evidence type="ECO:0000313" key="5">
    <source>
        <dbReference type="Proteomes" id="UP000011593"/>
    </source>
</evidence>
<dbReference type="eggNOG" id="arCOG01941">
    <property type="taxonomic scope" value="Archaea"/>
</dbReference>
<reference evidence="3 5" key="3">
    <citation type="journal article" date="2014" name="PLoS Genet.">
        <title>Phylogenetically driven sequencing of extremely halophilic archaea reveals strategies for static and dynamic osmo-response.</title>
        <authorList>
            <person name="Becker E.A."/>
            <person name="Seitzer P.M."/>
            <person name="Tritt A."/>
            <person name="Larsen D."/>
            <person name="Krusor M."/>
            <person name="Yao A.I."/>
            <person name="Wu D."/>
            <person name="Madern D."/>
            <person name="Eisen J.A."/>
            <person name="Darling A.E."/>
            <person name="Facciotti M.T."/>
        </authorList>
    </citation>
    <scope>NUCLEOTIDE SEQUENCE [LARGE SCALE GENOMIC DNA]</scope>
    <source>
        <strain evidence="3 5">DSM 15624</strain>
    </source>
</reference>
<sequence>MRVLRGRADSIPADRDATRRLLSSAADGEPAVRVWVPHRQVAFGRRDAELEGYDRAREAADERGFPPIERSVGGRAVAYDGETTLAFARAEPVAEYRQGTTDRYERVTAAVERTLEGLGPSPVRGEPEDAFCPGTHSLSAEDRDGQRRKVVGIAQRVRQDAALVAGVVLVANREGLADVLEEVYGTLGLSLEPASVGSVADADGPADPAPVRRALEDELVGDATVGSIDDAESEP</sequence>
<keyword evidence="2" id="KW-0436">Ligase</keyword>
<dbReference type="SUPFAM" id="SSF55681">
    <property type="entry name" value="Class II aaRS and biotin synthetases"/>
    <property type="match status" value="1"/>
</dbReference>
<gene>
    <name evidence="2" type="ordered locus">Natpe_3451</name>
    <name evidence="3" type="ORF">C488_16714</name>
</gene>
<protein>
    <submittedName>
        <fullName evidence="3">Biotin/lipoate A/B protein ligase</fullName>
    </submittedName>
    <submittedName>
        <fullName evidence="2">Lipoate-protein ligase A</fullName>
    </submittedName>
</protein>
<evidence type="ECO:0000313" key="4">
    <source>
        <dbReference type="Proteomes" id="UP000010843"/>
    </source>
</evidence>
<dbReference type="InterPro" id="IPR004143">
    <property type="entry name" value="BPL_LPL_catalytic"/>
</dbReference>
<dbReference type="Pfam" id="PF21948">
    <property type="entry name" value="LplA-B_cat"/>
    <property type="match status" value="1"/>
</dbReference>
<dbReference type="GO" id="GO:0016874">
    <property type="term" value="F:ligase activity"/>
    <property type="evidence" value="ECO:0007669"/>
    <property type="project" value="UniProtKB-KW"/>
</dbReference>
<dbReference type="Proteomes" id="UP000010843">
    <property type="component" value="Chromosome"/>
</dbReference>
<dbReference type="EMBL" id="CP003372">
    <property type="protein sequence ID" value="AGB33226.1"/>
    <property type="molecule type" value="Genomic_DNA"/>
</dbReference>
<dbReference type="Proteomes" id="UP000011593">
    <property type="component" value="Unassembled WGS sequence"/>
</dbReference>
<evidence type="ECO:0000313" key="3">
    <source>
        <dbReference type="EMBL" id="ELY71592.1"/>
    </source>
</evidence>
<dbReference type="RefSeq" id="WP_006182690.1">
    <property type="nucleotide sequence ID" value="NC_019962.1"/>
</dbReference>
<evidence type="ECO:0000259" key="1">
    <source>
        <dbReference type="PROSITE" id="PS51733"/>
    </source>
</evidence>
<reference evidence="2" key="1">
    <citation type="submission" date="2012-02" db="EMBL/GenBank/DDBJ databases">
        <title>Complete sequence of chromosome of Natrinema pellirubrum DSM 15624.</title>
        <authorList>
            <consortium name="US DOE Joint Genome Institute"/>
            <person name="Lucas S."/>
            <person name="Han J."/>
            <person name="Lapidus A."/>
            <person name="Cheng J.-F."/>
            <person name="Goodwin L."/>
            <person name="Pitluck S."/>
            <person name="Peters L."/>
            <person name="Teshima H."/>
            <person name="Detter J.C."/>
            <person name="Han C."/>
            <person name="Tapia R."/>
            <person name="Land M."/>
            <person name="Hauser L."/>
            <person name="Kyrpides N."/>
            <person name="Ivanova N."/>
            <person name="Pagani I."/>
            <person name="Sproer C."/>
            <person name="Anderson I."/>
            <person name="Woyke T."/>
        </authorList>
    </citation>
    <scope>NUCLEOTIDE SEQUENCE</scope>
    <source>
        <strain evidence="2">DSM 15624</strain>
    </source>
</reference>
<feature type="domain" description="BPL/LPL catalytic" evidence="1">
    <location>
        <begin position="26"/>
        <end position="227"/>
    </location>
</feature>
<dbReference type="STRING" id="797303.Natpe_3451"/>
<dbReference type="HOGENOM" id="CLU_085363_1_0_2"/>
<evidence type="ECO:0000313" key="2">
    <source>
        <dbReference type="EMBL" id="AGB33226.1"/>
    </source>
</evidence>
<name>L0JS68_NATP1</name>
<accession>L0JS68</accession>
<dbReference type="GeneID" id="14332905"/>